<sequence>MSSLNEPPVLGAGQPIGTRLKGWFFAAAMLLSAFFGVLYIVTPLVVLLFVKPKLWRKMLDRLVGIWVIMPGALCNYIFGANIRIKGDFIKHDEASLIIMNHRTRLDWLFFWNALYKMDPWLCTSEKISLKGMLKYVPGAGWAMQAASYIFLDRSFDTDKTKLDNILNYYAETENKYQLLLFPEGTDKCPKATERSRVFAEKKGHVHYQYVLHPRVTGFVHIVQAMRRANNIDYIYDVTIGFGDAIVQSEVDIASHGVCPKEIFYQVVKYPINRIPQSDEALGQWLINLWRDKEEKLRRFYEMPRNVRQFPDTPDGMEYELDNNTDTAQKWLIGFWCFTTCFWMFMFFQSAIMFYWAIIACIFYAAVHKIYGGLEFLAIDRFNHSKQYEVVSQDPEVLNT</sequence>
<dbReference type="GO" id="GO:0005783">
    <property type="term" value="C:endoplasmic reticulum"/>
    <property type="evidence" value="ECO:0007669"/>
    <property type="project" value="TreeGrafter"/>
</dbReference>
<gene>
    <name evidence="6" type="primary">Cni-acl-9</name>
    <name evidence="6" type="synonym">Cnig_chr_V.g19848</name>
    <name evidence="6" type="ORF">B9Z55_019848</name>
</gene>
<reference evidence="7" key="1">
    <citation type="submission" date="2017-10" db="EMBL/GenBank/DDBJ databases">
        <title>Rapid genome shrinkage in a self-fertile nematode reveals novel sperm competition proteins.</title>
        <authorList>
            <person name="Yin D."/>
            <person name="Schwarz E.M."/>
            <person name="Thomas C.G."/>
            <person name="Felde R.L."/>
            <person name="Korf I.F."/>
            <person name="Cutter A.D."/>
            <person name="Schartner C.M."/>
            <person name="Ralston E.J."/>
            <person name="Meyer B.J."/>
            <person name="Haag E.S."/>
        </authorList>
    </citation>
    <scope>NUCLEOTIDE SEQUENCE [LARGE SCALE GENOMIC DNA]</scope>
    <source>
        <strain evidence="7">JU1422</strain>
    </source>
</reference>
<dbReference type="Proteomes" id="UP000230233">
    <property type="component" value="Chromosome V"/>
</dbReference>
<dbReference type="OrthoDB" id="186786at2759"/>
<evidence type="ECO:0000256" key="1">
    <source>
        <dbReference type="ARBA" id="ARBA00008655"/>
    </source>
</evidence>
<dbReference type="STRING" id="1611254.A0A2G5TK42"/>
<comment type="similarity">
    <text evidence="1">Belongs to the 1-acyl-sn-glycerol-3-phosphate acyltransferase family.</text>
</comment>
<name>A0A2G5TK42_9PELO</name>
<proteinExistence type="inferred from homology"/>
<evidence type="ECO:0000313" key="6">
    <source>
        <dbReference type="EMBL" id="PIC27662.1"/>
    </source>
</evidence>
<evidence type="ECO:0000256" key="3">
    <source>
        <dbReference type="ARBA" id="ARBA00023315"/>
    </source>
</evidence>
<feature type="transmembrane region" description="Helical" evidence="4">
    <location>
        <begin position="62"/>
        <end position="79"/>
    </location>
</feature>
<evidence type="ECO:0000256" key="4">
    <source>
        <dbReference type="SAM" id="Phobius"/>
    </source>
</evidence>
<dbReference type="InterPro" id="IPR032098">
    <property type="entry name" value="Acyltransf_C"/>
</dbReference>
<feature type="domain" description="Phospholipid/glycerol acyltransferase" evidence="5">
    <location>
        <begin position="95"/>
        <end position="219"/>
    </location>
</feature>
<evidence type="ECO:0000259" key="5">
    <source>
        <dbReference type="SMART" id="SM00563"/>
    </source>
</evidence>
<dbReference type="PANTHER" id="PTHR10983:SF19">
    <property type="entry name" value="PHOSPHOLIPID_GLYCEROL ACYLTRANSFERASE DOMAIN-CONTAINING PROTEIN"/>
    <property type="match status" value="1"/>
</dbReference>
<dbReference type="AlphaFoldDB" id="A0A2G5TK42"/>
<feature type="transmembrane region" description="Helical" evidence="4">
    <location>
        <begin position="341"/>
        <end position="366"/>
    </location>
</feature>
<dbReference type="SUPFAM" id="SSF69593">
    <property type="entry name" value="Glycerol-3-phosphate (1)-acyltransferase"/>
    <property type="match status" value="1"/>
</dbReference>
<keyword evidence="3" id="KW-0012">Acyltransferase</keyword>
<keyword evidence="7" id="KW-1185">Reference proteome</keyword>
<evidence type="ECO:0000313" key="7">
    <source>
        <dbReference type="Proteomes" id="UP000230233"/>
    </source>
</evidence>
<dbReference type="GO" id="GO:0016746">
    <property type="term" value="F:acyltransferase activity"/>
    <property type="evidence" value="ECO:0007669"/>
    <property type="project" value="UniProtKB-KW"/>
</dbReference>
<dbReference type="InterPro" id="IPR002123">
    <property type="entry name" value="Plipid/glycerol_acylTrfase"/>
</dbReference>
<organism evidence="6 7">
    <name type="scientific">Caenorhabditis nigoni</name>
    <dbReference type="NCBI Taxonomy" id="1611254"/>
    <lineage>
        <taxon>Eukaryota</taxon>
        <taxon>Metazoa</taxon>
        <taxon>Ecdysozoa</taxon>
        <taxon>Nematoda</taxon>
        <taxon>Chromadorea</taxon>
        <taxon>Rhabditida</taxon>
        <taxon>Rhabditina</taxon>
        <taxon>Rhabditomorpha</taxon>
        <taxon>Rhabditoidea</taxon>
        <taxon>Rhabditidae</taxon>
        <taxon>Peloderinae</taxon>
        <taxon>Caenorhabditis</taxon>
    </lineage>
</organism>
<comment type="caution">
    <text evidence="6">The sequence shown here is derived from an EMBL/GenBank/DDBJ whole genome shotgun (WGS) entry which is preliminary data.</text>
</comment>
<accession>A0A2G5TK42</accession>
<dbReference type="SMART" id="SM00563">
    <property type="entry name" value="PlsC"/>
    <property type="match status" value="1"/>
</dbReference>
<evidence type="ECO:0000256" key="2">
    <source>
        <dbReference type="ARBA" id="ARBA00022679"/>
    </source>
</evidence>
<dbReference type="GO" id="GO:0036149">
    <property type="term" value="P:phosphatidylinositol acyl-chain remodeling"/>
    <property type="evidence" value="ECO:0007669"/>
    <property type="project" value="TreeGrafter"/>
</dbReference>
<keyword evidence="4" id="KW-0812">Transmembrane</keyword>
<keyword evidence="4" id="KW-0472">Membrane</keyword>
<dbReference type="PANTHER" id="PTHR10983">
    <property type="entry name" value="1-ACYLGLYCEROL-3-PHOSPHATE ACYLTRANSFERASE-RELATED"/>
    <property type="match status" value="1"/>
</dbReference>
<dbReference type="EMBL" id="PDUG01000005">
    <property type="protein sequence ID" value="PIC27662.1"/>
    <property type="molecule type" value="Genomic_DNA"/>
</dbReference>
<feature type="transmembrane region" description="Helical" evidence="4">
    <location>
        <begin position="23"/>
        <end position="50"/>
    </location>
</feature>
<keyword evidence="4" id="KW-1133">Transmembrane helix</keyword>
<dbReference type="Pfam" id="PF16076">
    <property type="entry name" value="Acyltransf_C"/>
    <property type="match status" value="1"/>
</dbReference>
<protein>
    <recommendedName>
        <fullName evidence="5">Phospholipid/glycerol acyltransferase domain-containing protein</fullName>
    </recommendedName>
</protein>
<dbReference type="Pfam" id="PF01553">
    <property type="entry name" value="Acyltransferase"/>
    <property type="match status" value="1"/>
</dbReference>
<keyword evidence="2" id="KW-0808">Transferase</keyword>
<dbReference type="CDD" id="cd07990">
    <property type="entry name" value="LPLAT_LCLAT1-like"/>
    <property type="match status" value="1"/>
</dbReference>